<dbReference type="PROSITE" id="PS50097">
    <property type="entry name" value="BTB"/>
    <property type="match status" value="1"/>
</dbReference>
<evidence type="ECO:0000313" key="3">
    <source>
        <dbReference type="Proteomes" id="UP000696280"/>
    </source>
</evidence>
<proteinExistence type="predicted"/>
<comment type="caution">
    <text evidence="2">The sequence shown here is derived from an EMBL/GenBank/DDBJ whole genome shotgun (WGS) entry which is preliminary data.</text>
</comment>
<dbReference type="CDD" id="cd18186">
    <property type="entry name" value="BTB_POZ_ZBTB_KLHL-like"/>
    <property type="match status" value="1"/>
</dbReference>
<dbReference type="EMBL" id="CAJVRL010000057">
    <property type="protein sequence ID" value="CAG8954633.1"/>
    <property type="molecule type" value="Genomic_DNA"/>
</dbReference>
<dbReference type="InterPro" id="IPR000210">
    <property type="entry name" value="BTB/POZ_dom"/>
</dbReference>
<evidence type="ECO:0000259" key="1">
    <source>
        <dbReference type="PROSITE" id="PS50097"/>
    </source>
</evidence>
<dbReference type="InterPro" id="IPR011333">
    <property type="entry name" value="SKP1/BTB/POZ_sf"/>
</dbReference>
<protein>
    <recommendedName>
        <fullName evidence="1">BTB domain-containing protein</fullName>
    </recommendedName>
</protein>
<dbReference type="OrthoDB" id="6359816at2759"/>
<dbReference type="PANTHER" id="PTHR47843">
    <property type="entry name" value="BTB DOMAIN-CONTAINING PROTEIN-RELATED"/>
    <property type="match status" value="1"/>
</dbReference>
<organism evidence="2 3">
    <name type="scientific">Hymenoscyphus fraxineus</name>
    <dbReference type="NCBI Taxonomy" id="746836"/>
    <lineage>
        <taxon>Eukaryota</taxon>
        <taxon>Fungi</taxon>
        <taxon>Dikarya</taxon>
        <taxon>Ascomycota</taxon>
        <taxon>Pezizomycotina</taxon>
        <taxon>Leotiomycetes</taxon>
        <taxon>Helotiales</taxon>
        <taxon>Helotiaceae</taxon>
        <taxon>Hymenoscyphus</taxon>
    </lineage>
</organism>
<accession>A0A9N9KXK2</accession>
<dbReference type="PANTHER" id="PTHR47843:SF7">
    <property type="entry name" value="BTB DOMAIN-CONTAINING PROTEIN"/>
    <property type="match status" value="1"/>
</dbReference>
<keyword evidence="3" id="KW-1185">Reference proteome</keyword>
<dbReference type="Proteomes" id="UP000696280">
    <property type="component" value="Unassembled WGS sequence"/>
</dbReference>
<evidence type="ECO:0000313" key="2">
    <source>
        <dbReference type="EMBL" id="CAG8954633.1"/>
    </source>
</evidence>
<sequence length="238" mass="27611">MTSTRREISTKALYTDTLQSTLGNDVVNLYVGQTRTQFTVHKDLICNVPWFKKAFLGGFKEQNGTMDMPEDSPEVVSLFVDWLYRGIVMRLNTLSHIKSLYGFYIFADKIREVELMDQIIDAIQDLHDTHHLLPPPRVFSHVFHHTDRTSKLRKWVLGLYIFGLKGLNQYRTAAIEKFRHAAIKDQSLFTDIFDMISKGDVQWRGGPYGRCTFHGHSPKERCYLLEKAPAISSYYRDV</sequence>
<dbReference type="SUPFAM" id="SSF54695">
    <property type="entry name" value="POZ domain"/>
    <property type="match status" value="1"/>
</dbReference>
<dbReference type="AlphaFoldDB" id="A0A9N9KXK2"/>
<feature type="domain" description="BTB" evidence="1">
    <location>
        <begin position="25"/>
        <end position="86"/>
    </location>
</feature>
<gene>
    <name evidence="2" type="ORF">HYFRA_00004553</name>
</gene>
<name>A0A9N9KXK2_9HELO</name>
<dbReference type="Gene3D" id="3.30.710.10">
    <property type="entry name" value="Potassium Channel Kv1.1, Chain A"/>
    <property type="match status" value="1"/>
</dbReference>
<reference evidence="2" key="1">
    <citation type="submission" date="2021-07" db="EMBL/GenBank/DDBJ databases">
        <authorList>
            <person name="Durling M."/>
        </authorList>
    </citation>
    <scope>NUCLEOTIDE SEQUENCE</scope>
</reference>